<dbReference type="Pfam" id="PF22528">
    <property type="entry name" value="PRMT_C"/>
    <property type="match status" value="1"/>
</dbReference>
<keyword evidence="3 6" id="KW-0808">Transferase</keyword>
<evidence type="ECO:0000259" key="7">
    <source>
        <dbReference type="Pfam" id="PF22528"/>
    </source>
</evidence>
<feature type="domain" description="Protein arginine N-methyltransferase" evidence="7">
    <location>
        <begin position="161"/>
        <end position="304"/>
    </location>
</feature>
<dbReference type="InParanoid" id="A0A7F5RNQ3"/>
<dbReference type="CDD" id="cd02440">
    <property type="entry name" value="AdoMet_MTases"/>
    <property type="match status" value="1"/>
</dbReference>
<dbReference type="FunFam" id="3.40.50.150:FF:000003">
    <property type="entry name" value="Blast:Protein arginine N-methyltransferase 1"/>
    <property type="match status" value="1"/>
</dbReference>
<evidence type="ECO:0000256" key="1">
    <source>
        <dbReference type="ARBA" id="ARBA00011925"/>
    </source>
</evidence>
<dbReference type="GO" id="GO:0005634">
    <property type="term" value="C:nucleus"/>
    <property type="evidence" value="ECO:0007669"/>
    <property type="project" value="TreeGrafter"/>
</dbReference>
<dbReference type="Pfam" id="PF06325">
    <property type="entry name" value="PrmA"/>
    <property type="match status" value="1"/>
</dbReference>
<dbReference type="GO" id="GO:0035241">
    <property type="term" value="F:protein-arginine omega-N monomethyltransferase activity"/>
    <property type="evidence" value="ECO:0007669"/>
    <property type="project" value="TreeGrafter"/>
</dbReference>
<comment type="catalytic activity">
    <reaction evidence="5">
        <text>L-arginyl-[protein] + S-adenosyl-L-methionine = N(omega)-methyl-L-arginyl-[protein] + S-adenosyl-L-homocysteine + H(+)</text>
        <dbReference type="Rhea" id="RHEA:48100"/>
        <dbReference type="Rhea" id="RHEA-COMP:10532"/>
        <dbReference type="Rhea" id="RHEA-COMP:11990"/>
        <dbReference type="ChEBI" id="CHEBI:15378"/>
        <dbReference type="ChEBI" id="CHEBI:29965"/>
        <dbReference type="ChEBI" id="CHEBI:57856"/>
        <dbReference type="ChEBI" id="CHEBI:59789"/>
        <dbReference type="ChEBI" id="CHEBI:65280"/>
    </reaction>
    <physiologicalReaction direction="left-to-right" evidence="5">
        <dbReference type="Rhea" id="RHEA:48101"/>
    </physiologicalReaction>
</comment>
<dbReference type="SUPFAM" id="SSF53335">
    <property type="entry name" value="S-adenosyl-L-methionine-dependent methyltransferases"/>
    <property type="match status" value="1"/>
</dbReference>
<dbReference type="InterPro" id="IPR025799">
    <property type="entry name" value="Arg_MeTrfase"/>
</dbReference>
<gene>
    <name evidence="9" type="primary">LOC112903887</name>
</gene>
<reference evidence="9" key="1">
    <citation type="submission" date="2025-08" db="UniProtKB">
        <authorList>
            <consortium name="RefSeq"/>
        </authorList>
    </citation>
    <scope>IDENTIFICATION</scope>
    <source>
        <tissue evidence="9">Entire body</tissue>
    </source>
</reference>
<dbReference type="Proteomes" id="UP000192223">
    <property type="component" value="Unplaced"/>
</dbReference>
<evidence type="ECO:0000256" key="5">
    <source>
        <dbReference type="ARBA" id="ARBA00049303"/>
    </source>
</evidence>
<name>A0A7F5RNQ3_AGRPL</name>
<evidence type="ECO:0000313" key="8">
    <source>
        <dbReference type="Proteomes" id="UP000192223"/>
    </source>
</evidence>
<keyword evidence="4 6" id="KW-0949">S-adenosyl-L-methionine</keyword>
<keyword evidence="2 6" id="KW-0489">Methyltransferase</keyword>
<dbReference type="InterPro" id="IPR055135">
    <property type="entry name" value="PRMT_dom"/>
</dbReference>
<dbReference type="GO" id="GO:0042054">
    <property type="term" value="F:histone methyltransferase activity"/>
    <property type="evidence" value="ECO:0007669"/>
    <property type="project" value="TreeGrafter"/>
</dbReference>
<evidence type="ECO:0000256" key="4">
    <source>
        <dbReference type="ARBA" id="ARBA00022691"/>
    </source>
</evidence>
<dbReference type="Gene3D" id="3.40.50.150">
    <property type="entry name" value="Vaccinia Virus protein VP39"/>
    <property type="match status" value="1"/>
</dbReference>
<dbReference type="GeneID" id="112903887"/>
<proteinExistence type="predicted"/>
<dbReference type="PANTHER" id="PTHR11006">
    <property type="entry name" value="PROTEIN ARGININE N-METHYLTRANSFERASE"/>
    <property type="match status" value="1"/>
</dbReference>
<dbReference type="Gene3D" id="2.70.160.11">
    <property type="entry name" value="Hnrnp arginine n-methyltransferase1"/>
    <property type="match status" value="1"/>
</dbReference>
<keyword evidence="8" id="KW-1185">Reference proteome</keyword>
<dbReference type="GO" id="GO:0035242">
    <property type="term" value="F:protein-arginine omega-N asymmetric methyltransferase activity"/>
    <property type="evidence" value="ECO:0007669"/>
    <property type="project" value="UniProtKB-EC"/>
</dbReference>
<dbReference type="FunCoup" id="A0A7F5RNQ3">
    <property type="interactions" value="394"/>
</dbReference>
<dbReference type="AlphaFoldDB" id="A0A7F5RNQ3"/>
<dbReference type="KEGG" id="apln:112903887"/>
<dbReference type="PANTHER" id="PTHR11006:SF122">
    <property type="entry name" value="ARGININE METHYLTRANSFERASE 8"/>
    <property type="match status" value="1"/>
</dbReference>
<dbReference type="EC" id="2.1.1.319" evidence="1"/>
<dbReference type="PROSITE" id="PS51678">
    <property type="entry name" value="SAM_MT_PRMT"/>
    <property type="match status" value="1"/>
</dbReference>
<accession>A0A7F5RNQ3</accession>
<evidence type="ECO:0000256" key="6">
    <source>
        <dbReference type="PROSITE-ProRule" id="PRU01015"/>
    </source>
</evidence>
<protein>
    <recommendedName>
        <fullName evidence="1">type I protein arginine methyltransferase</fullName>
        <ecNumber evidence="1">2.1.1.319</ecNumber>
    </recommendedName>
</protein>
<sequence length="343" mass="38808">MDYFERYEDLNVHKTMLEDIPRNSAYQKAIFDNKDSFNGKIVLDVGAGTGILSVFCAQAGAAKVYAVEASNIYKLAQEIIKENNVDHIVEVVHSKVEDLKLDGNEKVDIIISEWMGHYLLHEGMLDSVIYARDNFLRREGLLFPENVTLFSSPCSIPSLNESWANVNGVSMKSFGKQLKEAAMKEPLLIQINPDDVLSEPESVLWLNLHDVTLEDLESINFRHVTSASKDGRYQGICLWFTCTFPYYSTEPVILSTGPDDPKTHWLQTVISLPVDVDVEKGTPLAYDLVLKRSNTSLRKYTIEMTMLDPEEVEHPIYCGCHMTKCILAKAVIEKYDHGDFSMN</sequence>
<dbReference type="GO" id="GO:0032259">
    <property type="term" value="P:methylation"/>
    <property type="evidence" value="ECO:0007669"/>
    <property type="project" value="UniProtKB-KW"/>
</dbReference>
<dbReference type="OrthoDB" id="7848332at2759"/>
<evidence type="ECO:0000256" key="3">
    <source>
        <dbReference type="ARBA" id="ARBA00022679"/>
    </source>
</evidence>
<evidence type="ECO:0000313" key="9">
    <source>
        <dbReference type="RefSeq" id="XP_025837450.1"/>
    </source>
</evidence>
<organism evidence="8 9">
    <name type="scientific">Agrilus planipennis</name>
    <name type="common">Emerald ash borer</name>
    <name type="synonym">Agrilus marcopoli</name>
    <dbReference type="NCBI Taxonomy" id="224129"/>
    <lineage>
        <taxon>Eukaryota</taxon>
        <taxon>Metazoa</taxon>
        <taxon>Ecdysozoa</taxon>
        <taxon>Arthropoda</taxon>
        <taxon>Hexapoda</taxon>
        <taxon>Insecta</taxon>
        <taxon>Pterygota</taxon>
        <taxon>Neoptera</taxon>
        <taxon>Endopterygota</taxon>
        <taxon>Coleoptera</taxon>
        <taxon>Polyphaga</taxon>
        <taxon>Elateriformia</taxon>
        <taxon>Buprestoidea</taxon>
        <taxon>Buprestidae</taxon>
        <taxon>Agrilinae</taxon>
        <taxon>Agrilus</taxon>
    </lineage>
</organism>
<evidence type="ECO:0000256" key="2">
    <source>
        <dbReference type="ARBA" id="ARBA00022603"/>
    </source>
</evidence>
<dbReference type="InterPro" id="IPR029063">
    <property type="entry name" value="SAM-dependent_MTases_sf"/>
</dbReference>
<dbReference type="RefSeq" id="XP_025837450.1">
    <property type="nucleotide sequence ID" value="XM_025981665.1"/>
</dbReference>